<dbReference type="KEGG" id="cgk:CGERO_03520"/>
<dbReference type="Gene3D" id="2.30.42.10">
    <property type="match status" value="1"/>
</dbReference>
<dbReference type="InterPro" id="IPR036034">
    <property type="entry name" value="PDZ_sf"/>
</dbReference>
<evidence type="ECO:0000259" key="6">
    <source>
        <dbReference type="PROSITE" id="PS50106"/>
    </source>
</evidence>
<dbReference type="EC" id="3.4.21.107" evidence="7"/>
<feature type="region of interest" description="Disordered" evidence="4">
    <location>
        <begin position="1"/>
        <end position="53"/>
    </location>
</feature>
<name>A0A3G6IZT6_9CORY</name>
<dbReference type="InterPro" id="IPR041489">
    <property type="entry name" value="PDZ_6"/>
</dbReference>
<evidence type="ECO:0000256" key="1">
    <source>
        <dbReference type="ARBA" id="ARBA00010541"/>
    </source>
</evidence>
<feature type="compositionally biased region" description="Polar residues" evidence="4">
    <location>
        <begin position="37"/>
        <end position="53"/>
    </location>
</feature>
<dbReference type="SUPFAM" id="SSF50156">
    <property type="entry name" value="PDZ domain-like"/>
    <property type="match status" value="1"/>
</dbReference>
<evidence type="ECO:0000256" key="2">
    <source>
        <dbReference type="ARBA" id="ARBA00022670"/>
    </source>
</evidence>
<evidence type="ECO:0000313" key="8">
    <source>
        <dbReference type="Proteomes" id="UP000271587"/>
    </source>
</evidence>
<evidence type="ECO:0000256" key="5">
    <source>
        <dbReference type="SAM" id="Phobius"/>
    </source>
</evidence>
<keyword evidence="5" id="KW-0812">Transmembrane</keyword>
<dbReference type="SUPFAM" id="SSF50494">
    <property type="entry name" value="Trypsin-like serine proteases"/>
    <property type="match status" value="1"/>
</dbReference>
<dbReference type="SMART" id="SM00228">
    <property type="entry name" value="PDZ"/>
    <property type="match status" value="1"/>
</dbReference>
<reference evidence="7 8" key="1">
    <citation type="submission" date="2018-11" db="EMBL/GenBank/DDBJ databases">
        <authorList>
            <person name="Kleinhagauer T."/>
            <person name="Glaeser S.P."/>
            <person name="Spergser J."/>
            <person name="Ruckert C."/>
            <person name="Kaempfer P."/>
            <person name="Busse H.-J."/>
        </authorList>
    </citation>
    <scope>NUCLEOTIDE SEQUENCE [LARGE SCALE GENOMIC DNA]</scope>
    <source>
        <strain evidence="7 8">W8</strain>
    </source>
</reference>
<evidence type="ECO:0000256" key="4">
    <source>
        <dbReference type="SAM" id="MobiDB-lite"/>
    </source>
</evidence>
<dbReference type="InterPro" id="IPR001940">
    <property type="entry name" value="Peptidase_S1C"/>
</dbReference>
<organism evidence="7 8">
    <name type="scientific">Corynebacterium gerontici</name>
    <dbReference type="NCBI Taxonomy" id="2079234"/>
    <lineage>
        <taxon>Bacteria</taxon>
        <taxon>Bacillati</taxon>
        <taxon>Actinomycetota</taxon>
        <taxon>Actinomycetes</taxon>
        <taxon>Mycobacteriales</taxon>
        <taxon>Corynebacteriaceae</taxon>
        <taxon>Corynebacterium</taxon>
    </lineage>
</organism>
<keyword evidence="3 7" id="KW-0378">Hydrolase</keyword>
<comment type="similarity">
    <text evidence="1">Belongs to the peptidase S1C family.</text>
</comment>
<dbReference type="PRINTS" id="PR00834">
    <property type="entry name" value="PROTEASES2C"/>
</dbReference>
<proteinExistence type="inferred from homology"/>
<evidence type="ECO:0000256" key="3">
    <source>
        <dbReference type="ARBA" id="ARBA00022801"/>
    </source>
</evidence>
<dbReference type="PANTHER" id="PTHR43343:SF3">
    <property type="entry name" value="PROTEASE DO-LIKE 8, CHLOROPLASTIC"/>
    <property type="match status" value="1"/>
</dbReference>
<sequence length="414" mass="41928">MTATNDPHNLGEHKTTQEFGRIQSPYSKPHSTEPSEDTQNAWQAQPVPVQQRSAKTMKMSSAIALALVGALVAGGVGGVVGSQVVKDQPSSVIQNLEAPVQNSTGEPPAEGSVEGVAAKVLPAVVSIQVLSRTSGEEGSGSIISPDGYVLTNNHVVAAAEQGGAKMTVMLNDGTQYDADLVAGDPNTDVAVIKLRGAQGLPTMNFGDSSKLAVGQEVVAVGSPLGLSATVTSGIVSALNRPVRAAGANTGQSSLIDAIQTDAAINPGNSGGPLVDMQGNLIGMNSMIASLSNGQDAQAGSIGLGFAIPADFARRVAKQLIDTGEATQPMIGVEVAANANVRGALVSAVKPGGPGDRAGIKPGDLITRVNDRTIESADGLVAAVRSSDFGETVTLEVSDENGSNSHTVEVTLTSE</sequence>
<dbReference type="RefSeq" id="WP_123933493.1">
    <property type="nucleotide sequence ID" value="NZ_CP033897.1"/>
</dbReference>
<dbReference type="Pfam" id="PF17820">
    <property type="entry name" value="PDZ_6"/>
    <property type="match status" value="1"/>
</dbReference>
<feature type="domain" description="PDZ" evidence="6">
    <location>
        <begin position="319"/>
        <end position="400"/>
    </location>
</feature>
<protein>
    <submittedName>
        <fullName evidence="7">Periplasmic pH-dependent serine endoprotease DegQ</fullName>
        <ecNumber evidence="7">3.4.21.107</ecNumber>
    </submittedName>
</protein>
<keyword evidence="2 7" id="KW-0645">Protease</keyword>
<dbReference type="Proteomes" id="UP000271587">
    <property type="component" value="Chromosome"/>
</dbReference>
<dbReference type="InterPro" id="IPR051201">
    <property type="entry name" value="Chloro_Bact_Ser_Proteases"/>
</dbReference>
<dbReference type="GO" id="GO:0006508">
    <property type="term" value="P:proteolysis"/>
    <property type="evidence" value="ECO:0007669"/>
    <property type="project" value="UniProtKB-KW"/>
</dbReference>
<dbReference type="InterPro" id="IPR043504">
    <property type="entry name" value="Peptidase_S1_PA_chymotrypsin"/>
</dbReference>
<dbReference type="Pfam" id="PF13365">
    <property type="entry name" value="Trypsin_2"/>
    <property type="match status" value="1"/>
</dbReference>
<dbReference type="Gene3D" id="2.40.10.10">
    <property type="entry name" value="Trypsin-like serine proteases"/>
    <property type="match status" value="2"/>
</dbReference>
<dbReference type="PANTHER" id="PTHR43343">
    <property type="entry name" value="PEPTIDASE S12"/>
    <property type="match status" value="1"/>
</dbReference>
<gene>
    <name evidence="7" type="primary">degQ</name>
    <name evidence="7" type="ORF">CGERO_03520</name>
</gene>
<dbReference type="GO" id="GO:0004252">
    <property type="term" value="F:serine-type endopeptidase activity"/>
    <property type="evidence" value="ECO:0007669"/>
    <property type="project" value="InterPro"/>
</dbReference>
<dbReference type="PROSITE" id="PS50106">
    <property type="entry name" value="PDZ"/>
    <property type="match status" value="1"/>
</dbReference>
<evidence type="ECO:0000313" key="7">
    <source>
        <dbReference type="EMBL" id="AZA11023.1"/>
    </source>
</evidence>
<dbReference type="AlphaFoldDB" id="A0A3G6IZT6"/>
<keyword evidence="8" id="KW-1185">Reference proteome</keyword>
<accession>A0A3G6IZT6</accession>
<feature type="transmembrane region" description="Helical" evidence="5">
    <location>
        <begin position="62"/>
        <end position="85"/>
    </location>
</feature>
<dbReference type="InterPro" id="IPR001478">
    <property type="entry name" value="PDZ"/>
</dbReference>
<dbReference type="OrthoDB" id="9758917at2"/>
<keyword evidence="5" id="KW-0472">Membrane</keyword>
<dbReference type="EMBL" id="CP033897">
    <property type="protein sequence ID" value="AZA11023.1"/>
    <property type="molecule type" value="Genomic_DNA"/>
</dbReference>
<dbReference type="InterPro" id="IPR009003">
    <property type="entry name" value="Peptidase_S1_PA"/>
</dbReference>
<keyword evidence="5" id="KW-1133">Transmembrane helix</keyword>